<comment type="caution">
    <text evidence="1">The sequence shown here is derived from an EMBL/GenBank/DDBJ whole genome shotgun (WGS) entry which is preliminary data.</text>
</comment>
<protein>
    <submittedName>
        <fullName evidence="1">Uncharacterized protein</fullName>
    </submittedName>
</protein>
<evidence type="ECO:0000313" key="1">
    <source>
        <dbReference type="EMBL" id="MPC24405.1"/>
    </source>
</evidence>
<dbReference type="AlphaFoldDB" id="A0A5B7DSZ8"/>
<dbReference type="EMBL" id="VSRR010001326">
    <property type="protein sequence ID" value="MPC24405.1"/>
    <property type="molecule type" value="Genomic_DNA"/>
</dbReference>
<gene>
    <name evidence="1" type="ORF">E2C01_017486</name>
</gene>
<organism evidence="1 2">
    <name type="scientific">Portunus trituberculatus</name>
    <name type="common">Swimming crab</name>
    <name type="synonym">Neptunus trituberculatus</name>
    <dbReference type="NCBI Taxonomy" id="210409"/>
    <lineage>
        <taxon>Eukaryota</taxon>
        <taxon>Metazoa</taxon>
        <taxon>Ecdysozoa</taxon>
        <taxon>Arthropoda</taxon>
        <taxon>Crustacea</taxon>
        <taxon>Multicrustacea</taxon>
        <taxon>Malacostraca</taxon>
        <taxon>Eumalacostraca</taxon>
        <taxon>Eucarida</taxon>
        <taxon>Decapoda</taxon>
        <taxon>Pleocyemata</taxon>
        <taxon>Brachyura</taxon>
        <taxon>Eubrachyura</taxon>
        <taxon>Portunoidea</taxon>
        <taxon>Portunidae</taxon>
        <taxon>Portuninae</taxon>
        <taxon>Portunus</taxon>
    </lineage>
</organism>
<proteinExistence type="predicted"/>
<evidence type="ECO:0000313" key="2">
    <source>
        <dbReference type="Proteomes" id="UP000324222"/>
    </source>
</evidence>
<dbReference type="Proteomes" id="UP000324222">
    <property type="component" value="Unassembled WGS sequence"/>
</dbReference>
<accession>A0A5B7DSZ8</accession>
<reference evidence="1 2" key="1">
    <citation type="submission" date="2019-05" db="EMBL/GenBank/DDBJ databases">
        <title>Another draft genome of Portunus trituberculatus and its Hox gene families provides insights of decapod evolution.</title>
        <authorList>
            <person name="Jeong J.-H."/>
            <person name="Song I."/>
            <person name="Kim S."/>
            <person name="Choi T."/>
            <person name="Kim D."/>
            <person name="Ryu S."/>
            <person name="Kim W."/>
        </authorList>
    </citation>
    <scope>NUCLEOTIDE SEQUENCE [LARGE SCALE GENOMIC DNA]</scope>
    <source>
        <tissue evidence="1">Muscle</tissue>
    </source>
</reference>
<name>A0A5B7DSZ8_PORTR</name>
<keyword evidence="2" id="KW-1185">Reference proteome</keyword>
<sequence>MSGGGTDRAGGDPRGFRVNNVSRALILERWKIMISGSHATPEQSSYIFMAARLFPRKKETQTLLGIEERESEPLGENGCGFHVSVSMRVMAETGSISLVSYTKARDCRCCLFSLLPPPATHDQAKTCVTLPSGRGGSRVTPDFPSLLCPAPY</sequence>